<reference evidence="2 3" key="1">
    <citation type="journal article" date="2021" name="Plant Biotechnol. J.">
        <title>Multi-omics assisted identification of the key and species-specific regulatory components of drought-tolerant mechanisms in Gossypium stocksii.</title>
        <authorList>
            <person name="Yu D."/>
            <person name="Ke L."/>
            <person name="Zhang D."/>
            <person name="Wu Y."/>
            <person name="Sun Y."/>
            <person name="Mei J."/>
            <person name="Sun J."/>
            <person name="Sun Y."/>
        </authorList>
    </citation>
    <scope>NUCLEOTIDE SEQUENCE [LARGE SCALE GENOMIC DNA]</scope>
    <source>
        <strain evidence="3">cv. E1</strain>
        <tissue evidence="2">Leaf</tissue>
    </source>
</reference>
<protein>
    <submittedName>
        <fullName evidence="2">Uncharacterized protein</fullName>
    </submittedName>
</protein>
<evidence type="ECO:0000256" key="1">
    <source>
        <dbReference type="SAM" id="MobiDB-lite"/>
    </source>
</evidence>
<dbReference type="EMBL" id="JAIQCV010000007">
    <property type="protein sequence ID" value="KAH1082065.1"/>
    <property type="molecule type" value="Genomic_DNA"/>
</dbReference>
<dbReference type="Proteomes" id="UP000828251">
    <property type="component" value="Unassembled WGS sequence"/>
</dbReference>
<dbReference type="AlphaFoldDB" id="A0A9D3VFA7"/>
<feature type="region of interest" description="Disordered" evidence="1">
    <location>
        <begin position="89"/>
        <end position="109"/>
    </location>
</feature>
<evidence type="ECO:0000313" key="2">
    <source>
        <dbReference type="EMBL" id="KAH1082065.1"/>
    </source>
</evidence>
<organism evidence="2 3">
    <name type="scientific">Gossypium stocksii</name>
    <dbReference type="NCBI Taxonomy" id="47602"/>
    <lineage>
        <taxon>Eukaryota</taxon>
        <taxon>Viridiplantae</taxon>
        <taxon>Streptophyta</taxon>
        <taxon>Embryophyta</taxon>
        <taxon>Tracheophyta</taxon>
        <taxon>Spermatophyta</taxon>
        <taxon>Magnoliopsida</taxon>
        <taxon>eudicotyledons</taxon>
        <taxon>Gunneridae</taxon>
        <taxon>Pentapetalae</taxon>
        <taxon>rosids</taxon>
        <taxon>malvids</taxon>
        <taxon>Malvales</taxon>
        <taxon>Malvaceae</taxon>
        <taxon>Malvoideae</taxon>
        <taxon>Gossypium</taxon>
    </lineage>
</organism>
<proteinExistence type="predicted"/>
<dbReference type="OrthoDB" id="1020247at2759"/>
<name>A0A9D3VFA7_9ROSI</name>
<evidence type="ECO:0000313" key="3">
    <source>
        <dbReference type="Proteomes" id="UP000828251"/>
    </source>
</evidence>
<comment type="caution">
    <text evidence="2">The sequence shown here is derived from an EMBL/GenBank/DDBJ whole genome shotgun (WGS) entry which is preliminary data.</text>
</comment>
<sequence>MRVQNEHVHYSFTDNRSQSLADLYERAHKFMERDDRQFRGYQGFCKHQGILSQSLRVQGGGQQRNYSQNESPRAFQRPQVEHTIRGLGILPSPPPIQHNQSRSNSRDRCNLHNDEGYKAEDCFTLKNTIEEVVRTGELKDFVAQDASISSQGSRGIDKGKQKVRGTIHIIIGTSEEWMTSNTKRKTHLRSVMSISSPKRLVNKKSKSLDVRSDERTCKPEAVEIIENL</sequence>
<keyword evidence="3" id="KW-1185">Reference proteome</keyword>
<gene>
    <name evidence="2" type="ORF">J1N35_021826</name>
</gene>
<accession>A0A9D3VFA7</accession>